<sequence length="360" mass="41573">MYNKTIKMSQLRMKLSDVGLLGEVYIPPHHLPPCDLACIEDLHLPTQNKNYLSRGKKYYEESTCFQLILDIFDYHNRLRTTTNPYVSYILMDHILNGLLRLLDSLIAHDQPEFVNYYIQKSKEMAQGLVDFFMGKTHFTVSSYIISFPHHMAKLKPRVYLEGDNHLLTLISVMQIPRSDVCVGILLGGAASAAIYSAYHQSQLNYLKISRYDDTKKCNEFLWGNPIDLRPSVLILDDNCGTGKTLHLAKSILKNHYQIDAKIAAIELHWEKLLRVKGYYHQDSVFDLSSLDYLTPWNVRHHHLLKQLVQQPSTTQNHTTNIMEWLVYSKSVLNLLSNLGTQTQAFDSLRNYCLKLECYSA</sequence>
<dbReference type="SUPFAM" id="SSF53271">
    <property type="entry name" value="PRTase-like"/>
    <property type="match status" value="1"/>
</dbReference>
<reference evidence="1 2" key="1">
    <citation type="submission" date="2018-06" db="EMBL/GenBank/DDBJ databases">
        <title>Draft genome sequences of nine Vibrio sp. clinical isolates from across the United States representing the closest known relative of Vibrio cholerae.</title>
        <authorList>
            <person name="Islam M.T."/>
            <person name="Liang K."/>
            <person name="Im M.S."/>
            <person name="Winkjer J."/>
            <person name="Busby S."/>
            <person name="Batra D."/>
            <person name="Rowe L."/>
            <person name="Tarr C.L."/>
            <person name="Boucher Y."/>
        </authorList>
    </citation>
    <scope>NUCLEOTIDE SEQUENCE [LARGE SCALE GENOMIC DNA]</scope>
    <source>
        <strain evidence="1 2">2017V-1110</strain>
    </source>
</reference>
<dbReference type="Gene3D" id="3.40.50.2020">
    <property type="match status" value="1"/>
</dbReference>
<dbReference type="Proteomes" id="UP000252199">
    <property type="component" value="Unassembled WGS sequence"/>
</dbReference>
<name>A0ABD7FUZ8_9VIBR</name>
<dbReference type="InterPro" id="IPR029057">
    <property type="entry name" value="PRTase-like"/>
</dbReference>
<protein>
    <recommendedName>
        <fullName evidence="3">Phosphoribosyltransferase</fullName>
    </recommendedName>
</protein>
<evidence type="ECO:0008006" key="3">
    <source>
        <dbReference type="Google" id="ProtNLM"/>
    </source>
</evidence>
<dbReference type="EMBL" id="QKKU01000064">
    <property type="protein sequence ID" value="RBM67222.1"/>
    <property type="molecule type" value="Genomic_DNA"/>
</dbReference>
<dbReference type="InterPro" id="IPR000836">
    <property type="entry name" value="PRTase_dom"/>
</dbReference>
<evidence type="ECO:0000313" key="2">
    <source>
        <dbReference type="Proteomes" id="UP000252199"/>
    </source>
</evidence>
<accession>A0ABD7FUZ8</accession>
<dbReference type="AlphaFoldDB" id="A0ABD7FUZ8"/>
<comment type="caution">
    <text evidence="1">The sequence shown here is derived from an EMBL/GenBank/DDBJ whole genome shotgun (WGS) entry which is preliminary data.</text>
</comment>
<evidence type="ECO:0000313" key="1">
    <source>
        <dbReference type="EMBL" id="RBM67222.1"/>
    </source>
</evidence>
<proteinExistence type="predicted"/>
<organism evidence="1 2">
    <name type="scientific">Vibrio paracholerae</name>
    <dbReference type="NCBI Taxonomy" id="650003"/>
    <lineage>
        <taxon>Bacteria</taxon>
        <taxon>Pseudomonadati</taxon>
        <taxon>Pseudomonadota</taxon>
        <taxon>Gammaproteobacteria</taxon>
        <taxon>Vibrionales</taxon>
        <taxon>Vibrionaceae</taxon>
        <taxon>Vibrio</taxon>
    </lineage>
</organism>
<gene>
    <name evidence="1" type="ORF">DLR72_09840</name>
</gene>
<dbReference type="CDD" id="cd06223">
    <property type="entry name" value="PRTases_typeI"/>
    <property type="match status" value="1"/>
</dbReference>